<evidence type="ECO:0000256" key="3">
    <source>
        <dbReference type="ARBA" id="ARBA00022630"/>
    </source>
</evidence>
<evidence type="ECO:0000313" key="7">
    <source>
        <dbReference type="Proteomes" id="UP000177622"/>
    </source>
</evidence>
<dbReference type="PANTHER" id="PTHR42877">
    <property type="entry name" value="L-ORNITHINE N(5)-MONOOXYGENASE-RELATED"/>
    <property type="match status" value="1"/>
</dbReference>
<evidence type="ECO:0008006" key="8">
    <source>
        <dbReference type="Google" id="ProtNLM"/>
    </source>
</evidence>
<comment type="similarity">
    <text evidence="2">Belongs to the FAD-binding monooxygenase family.</text>
</comment>
<comment type="cofactor">
    <cofactor evidence="1">
        <name>FAD</name>
        <dbReference type="ChEBI" id="CHEBI:57692"/>
    </cofactor>
</comment>
<dbReference type="GO" id="GO:0004499">
    <property type="term" value="F:N,N-dimethylaniline monooxygenase activity"/>
    <property type="evidence" value="ECO:0007669"/>
    <property type="project" value="InterPro"/>
</dbReference>
<dbReference type="SUPFAM" id="SSF51905">
    <property type="entry name" value="FAD/NAD(P)-binding domain"/>
    <property type="match status" value="2"/>
</dbReference>
<accession>A0A1F5LP70</accession>
<sequence>MANPGDFGAAYPAKQTNGYHRDVDFIRQAVDKAGTNALRMALYQVTADPELALMQITKKKVRGGVLFDYTISEEDEETVRRKAVEYLIGAPKRVPPPPSIDEAHRLMNLFAGSCIKSNDIQPGYEELAFNEFPRGVSWSSPDAPPQDRTKFQVLVIGAGLSGIATAIQLKKLGIPYTVLDRQSGVGGTWLWNDYPDARVDTLSYLFQYKFEKRYQWKDYFAARPETQQYLEYVAQKHEILEDFQFDREVVQARWNESSATWGVTAIHPKTGETSNYVTNFIISAAGLFSTVNKPDFPGIDDFKGRIFHTTCWDHTFPLDGLRAAVIGTGSTGTQLTPAVVRACSHVSVFQRTPNWIASYEGYDESVPEVVHWLCDHMPFYWNWYCFAAYFRSLDLAGLQVRDAEFEASGGRVNERNEGVRETLTSFIKEKMAAKPDLISKLVPEHAPLVRRLVVDNGFYNCLLQDHVDLVTDSIDRITPRGILTKDGVEREFEVIVLGCGFKTSKYFFPTEYIGRDGIRLEETWAKDGARSYLGMAIPGFPNFFSLYGPNHQPRGGSLYSWAEIWARYAVSSVVKLIEQGSNAMDVRADINEAYQLRLDEENSKLIWESEGAGYYVNEHGRQGVNMPWTTSVYHEMVLEPNMNDYVIS</sequence>
<reference evidence="6 7" key="1">
    <citation type="journal article" date="2016" name="Sci. Rep.">
        <title>Penicillium arizonense, a new, genome sequenced fungal species, reveals a high chemical diversity in secreted metabolites.</title>
        <authorList>
            <person name="Grijseels S."/>
            <person name="Nielsen J.C."/>
            <person name="Randelovic M."/>
            <person name="Nielsen J."/>
            <person name="Nielsen K.F."/>
            <person name="Workman M."/>
            <person name="Frisvad J.C."/>
        </authorList>
    </citation>
    <scope>NUCLEOTIDE SEQUENCE [LARGE SCALE GENOMIC DNA]</scope>
    <source>
        <strain evidence="6 7">CBS 141311</strain>
    </source>
</reference>
<dbReference type="AlphaFoldDB" id="A0A1F5LP70"/>
<protein>
    <recommendedName>
        <fullName evidence="8">FAD/NAD(P)-binding domain-containing protein</fullName>
    </recommendedName>
</protein>
<organism evidence="6 7">
    <name type="scientific">Penicillium arizonense</name>
    <dbReference type="NCBI Taxonomy" id="1835702"/>
    <lineage>
        <taxon>Eukaryota</taxon>
        <taxon>Fungi</taxon>
        <taxon>Dikarya</taxon>
        <taxon>Ascomycota</taxon>
        <taxon>Pezizomycotina</taxon>
        <taxon>Eurotiomycetes</taxon>
        <taxon>Eurotiomycetidae</taxon>
        <taxon>Eurotiales</taxon>
        <taxon>Aspergillaceae</taxon>
        <taxon>Penicillium</taxon>
    </lineage>
</organism>
<dbReference type="GO" id="GO:0050661">
    <property type="term" value="F:NADP binding"/>
    <property type="evidence" value="ECO:0007669"/>
    <property type="project" value="InterPro"/>
</dbReference>
<dbReference type="PANTHER" id="PTHR42877:SF4">
    <property type="entry name" value="FAD_NAD(P)-BINDING DOMAIN-CONTAINING PROTEIN-RELATED"/>
    <property type="match status" value="1"/>
</dbReference>
<dbReference type="InterPro" id="IPR051209">
    <property type="entry name" value="FAD-bind_Monooxygenase_sf"/>
</dbReference>
<dbReference type="Proteomes" id="UP000177622">
    <property type="component" value="Unassembled WGS sequence"/>
</dbReference>
<dbReference type="PRINTS" id="PR00411">
    <property type="entry name" value="PNDRDTASEI"/>
</dbReference>
<evidence type="ECO:0000256" key="2">
    <source>
        <dbReference type="ARBA" id="ARBA00010139"/>
    </source>
</evidence>
<dbReference type="EMBL" id="LXJU01000005">
    <property type="protein sequence ID" value="OGE54925.1"/>
    <property type="molecule type" value="Genomic_DNA"/>
</dbReference>
<keyword evidence="7" id="KW-1185">Reference proteome</keyword>
<evidence type="ECO:0000256" key="5">
    <source>
        <dbReference type="ARBA" id="ARBA00023002"/>
    </source>
</evidence>
<dbReference type="RefSeq" id="XP_022490355.1">
    <property type="nucleotide sequence ID" value="XM_022629606.1"/>
</dbReference>
<keyword evidence="5" id="KW-0560">Oxidoreductase</keyword>
<evidence type="ECO:0000256" key="1">
    <source>
        <dbReference type="ARBA" id="ARBA00001974"/>
    </source>
</evidence>
<dbReference type="InterPro" id="IPR036188">
    <property type="entry name" value="FAD/NAD-bd_sf"/>
</dbReference>
<gene>
    <name evidence="6" type="ORF">PENARI_c005G02174</name>
</gene>
<dbReference type="GeneID" id="34574340"/>
<comment type="caution">
    <text evidence="6">The sequence shown here is derived from an EMBL/GenBank/DDBJ whole genome shotgun (WGS) entry which is preliminary data.</text>
</comment>
<dbReference type="OrthoDB" id="74360at2759"/>
<evidence type="ECO:0000256" key="4">
    <source>
        <dbReference type="ARBA" id="ARBA00022827"/>
    </source>
</evidence>
<keyword evidence="3" id="KW-0285">Flavoprotein</keyword>
<dbReference type="Pfam" id="PF00743">
    <property type="entry name" value="FMO-like"/>
    <property type="match status" value="1"/>
</dbReference>
<dbReference type="Gene3D" id="3.50.50.60">
    <property type="entry name" value="FAD/NAD(P)-binding domain"/>
    <property type="match status" value="2"/>
</dbReference>
<evidence type="ECO:0000313" key="6">
    <source>
        <dbReference type="EMBL" id="OGE54925.1"/>
    </source>
</evidence>
<proteinExistence type="inferred from homology"/>
<dbReference type="GO" id="GO:0050660">
    <property type="term" value="F:flavin adenine dinucleotide binding"/>
    <property type="evidence" value="ECO:0007669"/>
    <property type="project" value="InterPro"/>
</dbReference>
<dbReference type="InterPro" id="IPR020946">
    <property type="entry name" value="Flavin_mOase-like"/>
</dbReference>
<keyword evidence="4" id="KW-0274">FAD</keyword>
<name>A0A1F5LP70_PENAI</name>